<proteinExistence type="predicted"/>
<comment type="caution">
    <text evidence="1">The sequence shown here is derived from an EMBL/GenBank/DDBJ whole genome shotgun (WGS) entry which is preliminary data.</text>
</comment>
<dbReference type="OrthoDB" id="9554204at2"/>
<organism evidence="1 2">
    <name type="scientific">Crocosphaera chwakensis CCY0110</name>
    <dbReference type="NCBI Taxonomy" id="391612"/>
    <lineage>
        <taxon>Bacteria</taxon>
        <taxon>Bacillati</taxon>
        <taxon>Cyanobacteriota</taxon>
        <taxon>Cyanophyceae</taxon>
        <taxon>Oscillatoriophycideae</taxon>
        <taxon>Chroococcales</taxon>
        <taxon>Aphanothecaceae</taxon>
        <taxon>Crocosphaera</taxon>
        <taxon>Crocosphaera chwakensis</taxon>
    </lineage>
</organism>
<dbReference type="EMBL" id="AAXW01000033">
    <property type="protein sequence ID" value="EAZ89946.1"/>
    <property type="molecule type" value="Genomic_DNA"/>
</dbReference>
<gene>
    <name evidence="1" type="ORF">CY0110_07114</name>
</gene>
<accession>A3IU72</accession>
<dbReference type="Proteomes" id="UP000003781">
    <property type="component" value="Unassembled WGS sequence"/>
</dbReference>
<protein>
    <submittedName>
        <fullName evidence="1">Uncharacterized protein</fullName>
    </submittedName>
</protein>
<keyword evidence="2" id="KW-1185">Reference proteome</keyword>
<name>A3IU72_9CHRO</name>
<evidence type="ECO:0000313" key="2">
    <source>
        <dbReference type="Proteomes" id="UP000003781"/>
    </source>
</evidence>
<sequence length="112" mass="13260">MNLFTPTWHLEALKDEINYIVLVYEKAEGFVFCPTNLHKPFRVGSNYDGNYPTDAAGAFSYYRSSFNQAFLNRVDWFIPFLQKIEQAEDFSLDDLQFSMRPYLRLLKGSWPW</sequence>
<dbReference type="RefSeq" id="WP_008276927.1">
    <property type="nucleotide sequence ID" value="NZ_AAXW01000033.1"/>
</dbReference>
<reference evidence="1 2" key="1">
    <citation type="submission" date="2007-03" db="EMBL/GenBank/DDBJ databases">
        <authorList>
            <person name="Stal L."/>
            <person name="Ferriera S."/>
            <person name="Johnson J."/>
            <person name="Kravitz S."/>
            <person name="Beeson K."/>
            <person name="Sutton G."/>
            <person name="Rogers Y.-H."/>
            <person name="Friedman R."/>
            <person name="Frazier M."/>
            <person name="Venter J.C."/>
        </authorList>
    </citation>
    <scope>NUCLEOTIDE SEQUENCE [LARGE SCALE GENOMIC DNA]</scope>
    <source>
        <strain evidence="1 2">CCY0110</strain>
    </source>
</reference>
<dbReference type="eggNOG" id="ENOG50346H4">
    <property type="taxonomic scope" value="Bacteria"/>
</dbReference>
<evidence type="ECO:0000313" key="1">
    <source>
        <dbReference type="EMBL" id="EAZ89946.1"/>
    </source>
</evidence>
<dbReference type="AlphaFoldDB" id="A3IU72"/>